<dbReference type="Proteomes" id="UP001164746">
    <property type="component" value="Chromosome 12"/>
</dbReference>
<evidence type="ECO:0000256" key="1">
    <source>
        <dbReference type="ARBA" id="ARBA00004141"/>
    </source>
</evidence>
<evidence type="ECO:0000256" key="7">
    <source>
        <dbReference type="ARBA" id="ARBA00023224"/>
    </source>
</evidence>
<dbReference type="InterPro" id="IPR000276">
    <property type="entry name" value="GPCR_Rhodpsn"/>
</dbReference>
<keyword evidence="6 8" id="KW-0675">Receptor</keyword>
<keyword evidence="2 8" id="KW-0812">Transmembrane</keyword>
<keyword evidence="7 8" id="KW-0807">Transducer</keyword>
<reference evidence="11" key="1">
    <citation type="submission" date="2022-11" db="EMBL/GenBank/DDBJ databases">
        <title>Centuries of genome instability and evolution in soft-shell clam transmissible cancer (bioRxiv).</title>
        <authorList>
            <person name="Hart S.F.M."/>
            <person name="Yonemitsu M.A."/>
            <person name="Giersch R.M."/>
            <person name="Beal B.F."/>
            <person name="Arriagada G."/>
            <person name="Davis B.W."/>
            <person name="Ostrander E.A."/>
            <person name="Goff S.P."/>
            <person name="Metzger M.J."/>
        </authorList>
    </citation>
    <scope>NUCLEOTIDE SEQUENCE</scope>
    <source>
        <strain evidence="11">MELC-2E11</strain>
        <tissue evidence="11">Siphon/mantle</tissue>
    </source>
</reference>
<organism evidence="11 12">
    <name type="scientific">Mya arenaria</name>
    <name type="common">Soft-shell clam</name>
    <dbReference type="NCBI Taxonomy" id="6604"/>
    <lineage>
        <taxon>Eukaryota</taxon>
        <taxon>Metazoa</taxon>
        <taxon>Spiralia</taxon>
        <taxon>Lophotrochozoa</taxon>
        <taxon>Mollusca</taxon>
        <taxon>Bivalvia</taxon>
        <taxon>Autobranchia</taxon>
        <taxon>Heteroconchia</taxon>
        <taxon>Euheterodonta</taxon>
        <taxon>Imparidentia</taxon>
        <taxon>Neoheterodontei</taxon>
        <taxon>Myida</taxon>
        <taxon>Myoidea</taxon>
        <taxon>Myidae</taxon>
        <taxon>Mya</taxon>
    </lineage>
</organism>
<evidence type="ECO:0000313" key="11">
    <source>
        <dbReference type="EMBL" id="WAR21628.1"/>
    </source>
</evidence>
<evidence type="ECO:0000313" key="12">
    <source>
        <dbReference type="Proteomes" id="UP001164746"/>
    </source>
</evidence>
<dbReference type="PANTHER" id="PTHR24243">
    <property type="entry name" value="G-PROTEIN COUPLED RECEPTOR"/>
    <property type="match status" value="1"/>
</dbReference>
<keyword evidence="5 9" id="KW-0472">Membrane</keyword>
<protein>
    <submittedName>
        <fullName evidence="11">TRFR-like protein</fullName>
    </submittedName>
</protein>
<dbReference type="Pfam" id="PF00001">
    <property type="entry name" value="7tm_1"/>
    <property type="match status" value="1"/>
</dbReference>
<evidence type="ECO:0000256" key="4">
    <source>
        <dbReference type="ARBA" id="ARBA00023040"/>
    </source>
</evidence>
<proteinExistence type="inferred from homology"/>
<dbReference type="PROSITE" id="PS00237">
    <property type="entry name" value="G_PROTEIN_RECEP_F1_1"/>
    <property type="match status" value="1"/>
</dbReference>
<dbReference type="PRINTS" id="PR00237">
    <property type="entry name" value="GPCRRHODOPSN"/>
</dbReference>
<comment type="similarity">
    <text evidence="8">Belongs to the G-protein coupled receptor 1 family.</text>
</comment>
<sequence length="366" mass="42067">MDINSLDINLTNLAVDEKNKYELLLDNTTKGIELENNVVPFIPLYMYICVSIVNVIIFLVGIVGNILVIMVVIKVRDMRTPTNPGRRLSPGRKLIPLLENGVLHVSILTMFAVTLERYNALCQPFKRRVCYTIGMTIKSLVIIWVTAFSTTIPFAIITVHEEAKFYDGSDIHVCRTKINETWKYCYTVFIFVMFFVVPFIFLTVVYYNIIRQLLSDTSKILAQNDRSAMHTIQARKQVVYMLIFIIVLFFVTLFPIRVVTLWLIFSPSSSVNKIGLEGFLNLIAWVRVLMYINSAGNPVIYSLTSSKFKTAFKRLFRNQNGNNHGSNTTARYTLQNRQLDKDGKEGHMYIALTKKSPNRARLTEFR</sequence>
<dbReference type="InterPro" id="IPR017452">
    <property type="entry name" value="GPCR_Rhodpsn_7TM"/>
</dbReference>
<comment type="subcellular location">
    <subcellularLocation>
        <location evidence="1">Membrane</location>
        <topology evidence="1">Multi-pass membrane protein</topology>
    </subcellularLocation>
</comment>
<evidence type="ECO:0000256" key="6">
    <source>
        <dbReference type="ARBA" id="ARBA00023170"/>
    </source>
</evidence>
<dbReference type="PROSITE" id="PS50262">
    <property type="entry name" value="G_PROTEIN_RECEP_F1_2"/>
    <property type="match status" value="1"/>
</dbReference>
<evidence type="ECO:0000256" key="3">
    <source>
        <dbReference type="ARBA" id="ARBA00022989"/>
    </source>
</evidence>
<name>A0ABY7FHH4_MYAAR</name>
<feature type="transmembrane region" description="Helical" evidence="9">
    <location>
        <begin position="238"/>
        <end position="264"/>
    </location>
</feature>
<dbReference type="EMBL" id="CP111023">
    <property type="protein sequence ID" value="WAR21628.1"/>
    <property type="molecule type" value="Genomic_DNA"/>
</dbReference>
<evidence type="ECO:0000259" key="10">
    <source>
        <dbReference type="PROSITE" id="PS50262"/>
    </source>
</evidence>
<accession>A0ABY7FHH4</accession>
<dbReference type="SUPFAM" id="SSF81321">
    <property type="entry name" value="Family A G protein-coupled receptor-like"/>
    <property type="match status" value="1"/>
</dbReference>
<feature type="transmembrane region" description="Helical" evidence="9">
    <location>
        <begin position="284"/>
        <end position="304"/>
    </location>
</feature>
<evidence type="ECO:0000256" key="5">
    <source>
        <dbReference type="ARBA" id="ARBA00023136"/>
    </source>
</evidence>
<dbReference type="Gene3D" id="1.20.1070.10">
    <property type="entry name" value="Rhodopsin 7-helix transmembrane proteins"/>
    <property type="match status" value="2"/>
</dbReference>
<evidence type="ECO:0000256" key="8">
    <source>
        <dbReference type="RuleBase" id="RU000688"/>
    </source>
</evidence>
<keyword evidence="12" id="KW-1185">Reference proteome</keyword>
<evidence type="ECO:0000256" key="2">
    <source>
        <dbReference type="ARBA" id="ARBA00022692"/>
    </source>
</evidence>
<keyword evidence="3 9" id="KW-1133">Transmembrane helix</keyword>
<evidence type="ECO:0000256" key="9">
    <source>
        <dbReference type="SAM" id="Phobius"/>
    </source>
</evidence>
<feature type="domain" description="G-protein coupled receptors family 1 profile" evidence="10">
    <location>
        <begin position="105"/>
        <end position="301"/>
    </location>
</feature>
<feature type="transmembrane region" description="Helical" evidence="9">
    <location>
        <begin position="44"/>
        <end position="73"/>
    </location>
</feature>
<feature type="transmembrane region" description="Helical" evidence="9">
    <location>
        <begin position="186"/>
        <end position="209"/>
    </location>
</feature>
<gene>
    <name evidence="11" type="ORF">MAR_015602</name>
</gene>
<keyword evidence="4 8" id="KW-0297">G-protein coupled receptor</keyword>
<dbReference type="PANTHER" id="PTHR24243:SF233">
    <property type="entry name" value="THYROTROPIN-RELEASING HORMONE RECEPTOR"/>
    <property type="match status" value="1"/>
</dbReference>